<feature type="chain" id="PRO_5026765644" evidence="5">
    <location>
        <begin position="17"/>
        <end position="264"/>
    </location>
</feature>
<gene>
    <name evidence="7" type="primary">LOC114244263</name>
</gene>
<organism evidence="6 7">
    <name type="scientific">Bombyx mandarina</name>
    <name type="common">Wild silk moth</name>
    <name type="synonym">Wild silkworm</name>
    <dbReference type="NCBI Taxonomy" id="7092"/>
    <lineage>
        <taxon>Eukaryota</taxon>
        <taxon>Metazoa</taxon>
        <taxon>Ecdysozoa</taxon>
        <taxon>Arthropoda</taxon>
        <taxon>Hexapoda</taxon>
        <taxon>Insecta</taxon>
        <taxon>Pterygota</taxon>
        <taxon>Neoptera</taxon>
        <taxon>Endopterygota</taxon>
        <taxon>Lepidoptera</taxon>
        <taxon>Glossata</taxon>
        <taxon>Ditrysia</taxon>
        <taxon>Bombycoidea</taxon>
        <taxon>Bombycidae</taxon>
        <taxon>Bombycinae</taxon>
        <taxon>Bombyx</taxon>
    </lineage>
</organism>
<sequence length="264" mass="28514">MRVFLAICLSLTVALAAETGKYTPFQYNRVYSTVSPFVYKPGRYVADPGRYDPSRDNSGRYIPDNSGRYVADPGRYDPSRDNSGRYIPDNSGAYNGDRGDRGAAGGFYTGSGTAGGPGGAYVGTKEDLSKYLGDAYKGSSIVPLPVVKPTIPVPVTPTYVVSKVVTPTYVASKVVPPSGAGYDYKYGIIRYDNDVAPEGYHYLYETENKILAEEAGKVENVGTENEGIKVKGFYEYVGPDGVTYRVDYTADENGFVADGAHIPK</sequence>
<accession>A0A6J2JS98</accession>
<keyword evidence="6" id="KW-1185">Reference proteome</keyword>
<evidence type="ECO:0000256" key="4">
    <source>
        <dbReference type="SAM" id="MobiDB-lite"/>
    </source>
</evidence>
<dbReference type="InterPro" id="IPR000618">
    <property type="entry name" value="Insect_cuticle"/>
</dbReference>
<protein>
    <submittedName>
        <fullName evidence="7">Larval cuticle protein LCP-30</fullName>
    </submittedName>
</protein>
<dbReference type="GeneID" id="114244263"/>
<feature type="signal peptide" evidence="5">
    <location>
        <begin position="1"/>
        <end position="16"/>
    </location>
</feature>
<dbReference type="AlphaFoldDB" id="A0A6J2JS98"/>
<proteinExistence type="predicted"/>
<dbReference type="InterPro" id="IPR050468">
    <property type="entry name" value="Cuticle_Struct_Prot"/>
</dbReference>
<keyword evidence="1 3" id="KW-0193">Cuticle</keyword>
<dbReference type="RefSeq" id="XP_028031822.1">
    <property type="nucleotide sequence ID" value="XM_028176021.1"/>
</dbReference>
<dbReference type="KEGG" id="bman:114244263"/>
<dbReference type="PRINTS" id="PR00947">
    <property type="entry name" value="CUTICLE"/>
</dbReference>
<evidence type="ECO:0000256" key="5">
    <source>
        <dbReference type="SAM" id="SignalP"/>
    </source>
</evidence>
<feature type="compositionally biased region" description="Basic and acidic residues" evidence="4">
    <location>
        <begin position="74"/>
        <end position="83"/>
    </location>
</feature>
<dbReference type="GO" id="GO:0062129">
    <property type="term" value="C:chitin-based extracellular matrix"/>
    <property type="evidence" value="ECO:0007669"/>
    <property type="project" value="TreeGrafter"/>
</dbReference>
<dbReference type="PANTHER" id="PTHR10380">
    <property type="entry name" value="CUTICLE PROTEIN"/>
    <property type="match status" value="1"/>
</dbReference>
<feature type="region of interest" description="Disordered" evidence="4">
    <location>
        <begin position="46"/>
        <end position="98"/>
    </location>
</feature>
<dbReference type="GO" id="GO:0008010">
    <property type="term" value="F:structural constituent of chitin-based larval cuticle"/>
    <property type="evidence" value="ECO:0007669"/>
    <property type="project" value="TreeGrafter"/>
</dbReference>
<keyword evidence="2 5" id="KW-0732">Signal</keyword>
<evidence type="ECO:0000313" key="6">
    <source>
        <dbReference type="Proteomes" id="UP000504629"/>
    </source>
</evidence>
<feature type="compositionally biased region" description="Basic and acidic residues" evidence="4">
    <location>
        <begin position="49"/>
        <end position="58"/>
    </location>
</feature>
<evidence type="ECO:0000256" key="1">
    <source>
        <dbReference type="ARBA" id="ARBA00022460"/>
    </source>
</evidence>
<dbReference type="Proteomes" id="UP000504629">
    <property type="component" value="Unplaced"/>
</dbReference>
<name>A0A6J2JS98_BOMMA</name>
<dbReference type="OrthoDB" id="6624940at2759"/>
<reference evidence="7" key="1">
    <citation type="submission" date="2025-08" db="UniProtKB">
        <authorList>
            <consortium name="RefSeq"/>
        </authorList>
    </citation>
    <scope>IDENTIFICATION</scope>
    <source>
        <tissue evidence="7">Silk gland</tissue>
    </source>
</reference>
<evidence type="ECO:0000313" key="7">
    <source>
        <dbReference type="RefSeq" id="XP_028031822.1"/>
    </source>
</evidence>
<dbReference type="PROSITE" id="PS00233">
    <property type="entry name" value="CHIT_BIND_RR_1"/>
    <property type="match status" value="1"/>
</dbReference>
<dbReference type="PANTHER" id="PTHR10380:SF200">
    <property type="entry name" value="CUTICULAR PROTEIN 49AB-RELATED"/>
    <property type="match status" value="1"/>
</dbReference>
<dbReference type="CTD" id="693048"/>
<dbReference type="InterPro" id="IPR031311">
    <property type="entry name" value="CHIT_BIND_RR_consensus"/>
</dbReference>
<dbReference type="PROSITE" id="PS51155">
    <property type="entry name" value="CHIT_BIND_RR_2"/>
    <property type="match status" value="1"/>
</dbReference>
<evidence type="ECO:0000256" key="2">
    <source>
        <dbReference type="ARBA" id="ARBA00022729"/>
    </source>
</evidence>
<dbReference type="Pfam" id="PF00379">
    <property type="entry name" value="Chitin_bind_4"/>
    <property type="match status" value="1"/>
</dbReference>
<evidence type="ECO:0000256" key="3">
    <source>
        <dbReference type="PROSITE-ProRule" id="PRU00497"/>
    </source>
</evidence>